<accession>A0A9P5N0S8</accession>
<keyword evidence="3" id="KW-1185">Reference proteome</keyword>
<reference evidence="2" key="1">
    <citation type="submission" date="2019-10" db="EMBL/GenBank/DDBJ databases">
        <authorList>
            <consortium name="DOE Joint Genome Institute"/>
            <person name="Kuo A."/>
            <person name="Miyauchi S."/>
            <person name="Kiss E."/>
            <person name="Drula E."/>
            <person name="Kohler A."/>
            <person name="Sanchez-Garcia M."/>
            <person name="Andreopoulos B."/>
            <person name="Barry K.W."/>
            <person name="Bonito G."/>
            <person name="Buee M."/>
            <person name="Carver A."/>
            <person name="Chen C."/>
            <person name="Cichocki N."/>
            <person name="Clum A."/>
            <person name="Culley D."/>
            <person name="Crous P.W."/>
            <person name="Fauchery L."/>
            <person name="Girlanda M."/>
            <person name="Hayes R."/>
            <person name="Keri Z."/>
            <person name="LaButti K."/>
            <person name="Lipzen A."/>
            <person name="Lombard V."/>
            <person name="Magnuson J."/>
            <person name="Maillard F."/>
            <person name="Morin E."/>
            <person name="Murat C."/>
            <person name="Nolan M."/>
            <person name="Ohm R."/>
            <person name="Pangilinan J."/>
            <person name="Pereira M."/>
            <person name="Perotto S."/>
            <person name="Peter M."/>
            <person name="Riley R."/>
            <person name="Sitrit Y."/>
            <person name="Stielow B."/>
            <person name="Szollosi G."/>
            <person name="Zifcakova L."/>
            <person name="Stursova M."/>
            <person name="Spatafora J.W."/>
            <person name="Tedersoo L."/>
            <person name="Vaario L.-M."/>
            <person name="Yamada A."/>
            <person name="Yan M."/>
            <person name="Wang P."/>
            <person name="Xu J."/>
            <person name="Bruns T."/>
            <person name="Baldrian P."/>
            <person name="Vilgalys R."/>
            <person name="Henrissat B."/>
            <person name="Grigoriev I.V."/>
            <person name="Hibbett D."/>
            <person name="Nagy L.G."/>
            <person name="Martin F.M."/>
        </authorList>
    </citation>
    <scope>NUCLEOTIDE SEQUENCE</scope>
    <source>
        <strain evidence="2">Prilba</strain>
    </source>
</reference>
<evidence type="ECO:0000313" key="2">
    <source>
        <dbReference type="EMBL" id="KAF8483390.1"/>
    </source>
</evidence>
<protein>
    <submittedName>
        <fullName evidence="2">Uncharacterized protein</fullName>
    </submittedName>
</protein>
<sequence length="339" mass="37691">MAQDDSDSDSGLPETISFSTSAFVAKGHNHALRSFHAVEKRKIKERNRRHDERLKAQANTWRRVTATTGKGKLYVGNHEVETGDTESGSDLDPHLHRRMTRAMGDAEEETDELNSASASAEEWGGINLASGEDLQAAADQDVEMSRSEGAEEWEEIPRNRDLDSGEGEADDDDDGLGTLRSQAPASKYLPDHVFVAAWSKPKPENEVRQSQTTIKTRGSRKRQPVKPRPKDVVLGWVFQSSHSSIHFLFRPFYESDLFLSTRTVRTLLSSPASAHVQSRGTTLRPPRINNFLANALKLQGKSKSISSRASRWARRPSHLGVMKRTVGAPVTGFARQSQH</sequence>
<comment type="caution">
    <text evidence="2">The sequence shown here is derived from an EMBL/GenBank/DDBJ whole genome shotgun (WGS) entry which is preliminary data.</text>
</comment>
<evidence type="ECO:0000313" key="3">
    <source>
        <dbReference type="Proteomes" id="UP000759537"/>
    </source>
</evidence>
<proteinExistence type="predicted"/>
<evidence type="ECO:0000256" key="1">
    <source>
        <dbReference type="SAM" id="MobiDB-lite"/>
    </source>
</evidence>
<feature type="compositionally biased region" description="Basic residues" evidence="1">
    <location>
        <begin position="217"/>
        <end position="227"/>
    </location>
</feature>
<organism evidence="2 3">
    <name type="scientific">Russula ochroleuca</name>
    <dbReference type="NCBI Taxonomy" id="152965"/>
    <lineage>
        <taxon>Eukaryota</taxon>
        <taxon>Fungi</taxon>
        <taxon>Dikarya</taxon>
        <taxon>Basidiomycota</taxon>
        <taxon>Agaricomycotina</taxon>
        <taxon>Agaricomycetes</taxon>
        <taxon>Russulales</taxon>
        <taxon>Russulaceae</taxon>
        <taxon>Russula</taxon>
    </lineage>
</organism>
<dbReference type="EMBL" id="WHVB01000004">
    <property type="protein sequence ID" value="KAF8483390.1"/>
    <property type="molecule type" value="Genomic_DNA"/>
</dbReference>
<gene>
    <name evidence="2" type="ORF">DFH94DRAFT_679935</name>
</gene>
<reference evidence="2" key="2">
    <citation type="journal article" date="2020" name="Nat. Commun.">
        <title>Large-scale genome sequencing of mycorrhizal fungi provides insights into the early evolution of symbiotic traits.</title>
        <authorList>
            <person name="Miyauchi S."/>
            <person name="Kiss E."/>
            <person name="Kuo A."/>
            <person name="Drula E."/>
            <person name="Kohler A."/>
            <person name="Sanchez-Garcia M."/>
            <person name="Morin E."/>
            <person name="Andreopoulos B."/>
            <person name="Barry K.W."/>
            <person name="Bonito G."/>
            <person name="Buee M."/>
            <person name="Carver A."/>
            <person name="Chen C."/>
            <person name="Cichocki N."/>
            <person name="Clum A."/>
            <person name="Culley D."/>
            <person name="Crous P.W."/>
            <person name="Fauchery L."/>
            <person name="Girlanda M."/>
            <person name="Hayes R.D."/>
            <person name="Keri Z."/>
            <person name="LaButti K."/>
            <person name="Lipzen A."/>
            <person name="Lombard V."/>
            <person name="Magnuson J."/>
            <person name="Maillard F."/>
            <person name="Murat C."/>
            <person name="Nolan M."/>
            <person name="Ohm R.A."/>
            <person name="Pangilinan J."/>
            <person name="Pereira M.F."/>
            <person name="Perotto S."/>
            <person name="Peter M."/>
            <person name="Pfister S."/>
            <person name="Riley R."/>
            <person name="Sitrit Y."/>
            <person name="Stielow J.B."/>
            <person name="Szollosi G."/>
            <person name="Zifcakova L."/>
            <person name="Stursova M."/>
            <person name="Spatafora J.W."/>
            <person name="Tedersoo L."/>
            <person name="Vaario L.M."/>
            <person name="Yamada A."/>
            <person name="Yan M."/>
            <person name="Wang P."/>
            <person name="Xu J."/>
            <person name="Bruns T."/>
            <person name="Baldrian P."/>
            <person name="Vilgalys R."/>
            <person name="Dunand C."/>
            <person name="Henrissat B."/>
            <person name="Grigoriev I.V."/>
            <person name="Hibbett D."/>
            <person name="Nagy L.G."/>
            <person name="Martin F.M."/>
        </authorList>
    </citation>
    <scope>NUCLEOTIDE SEQUENCE</scope>
    <source>
        <strain evidence="2">Prilba</strain>
    </source>
</reference>
<feature type="compositionally biased region" description="Basic and acidic residues" evidence="1">
    <location>
        <begin position="143"/>
        <end position="163"/>
    </location>
</feature>
<dbReference type="OrthoDB" id="3253399at2759"/>
<name>A0A9P5N0S8_9AGAM</name>
<dbReference type="Proteomes" id="UP000759537">
    <property type="component" value="Unassembled WGS sequence"/>
</dbReference>
<dbReference type="AlphaFoldDB" id="A0A9P5N0S8"/>
<feature type="region of interest" description="Disordered" evidence="1">
    <location>
        <begin position="137"/>
        <end position="183"/>
    </location>
</feature>
<feature type="region of interest" description="Disordered" evidence="1">
    <location>
        <begin position="200"/>
        <end position="227"/>
    </location>
</feature>
<feature type="compositionally biased region" description="Acidic residues" evidence="1">
    <location>
        <begin position="164"/>
        <end position="175"/>
    </location>
</feature>